<keyword evidence="2" id="KW-1185">Reference proteome</keyword>
<sequence length="165" mass="19311">MRILQMLILLQNNRNSWYRPLKHAETPRCIYQFYRNIIGSLSASTYTAAFNLQVALNTRTNSSPFGFCDIFRVEYPESPHQKTLHDCGFCVLRMLECHNGRSLVGYTTVLVLLPKSVLSIPSLEKCSLVLILFHFSQRNTLAYRKQLCHRLIYHRFNDLHPHRVI</sequence>
<dbReference type="Gramene" id="OPUNC01G40610.1">
    <property type="protein sequence ID" value="OPUNC01G40610.1"/>
    <property type="gene ID" value="OPUNC01G40610"/>
</dbReference>
<dbReference type="Proteomes" id="UP000026962">
    <property type="component" value="Chromosome 1"/>
</dbReference>
<dbReference type="AlphaFoldDB" id="A0A0E0JSR9"/>
<dbReference type="HOGENOM" id="CLU_1613478_0_0_1"/>
<dbReference type="SUPFAM" id="SSF54001">
    <property type="entry name" value="Cysteine proteinases"/>
    <property type="match status" value="1"/>
</dbReference>
<proteinExistence type="predicted"/>
<protein>
    <recommendedName>
        <fullName evidence="3">Ubiquitin-like protease family profile domain-containing protein</fullName>
    </recommendedName>
</protein>
<evidence type="ECO:0000313" key="1">
    <source>
        <dbReference type="EnsemblPlants" id="OPUNC01G40610.1"/>
    </source>
</evidence>
<accession>A0A0E0JSR9</accession>
<dbReference type="InterPro" id="IPR038765">
    <property type="entry name" value="Papain-like_cys_pep_sf"/>
</dbReference>
<evidence type="ECO:0008006" key="3">
    <source>
        <dbReference type="Google" id="ProtNLM"/>
    </source>
</evidence>
<reference evidence="1" key="1">
    <citation type="submission" date="2015-04" db="UniProtKB">
        <authorList>
            <consortium name="EnsemblPlants"/>
        </authorList>
    </citation>
    <scope>IDENTIFICATION</scope>
</reference>
<organism evidence="1">
    <name type="scientific">Oryza punctata</name>
    <name type="common">Red rice</name>
    <dbReference type="NCBI Taxonomy" id="4537"/>
    <lineage>
        <taxon>Eukaryota</taxon>
        <taxon>Viridiplantae</taxon>
        <taxon>Streptophyta</taxon>
        <taxon>Embryophyta</taxon>
        <taxon>Tracheophyta</taxon>
        <taxon>Spermatophyta</taxon>
        <taxon>Magnoliopsida</taxon>
        <taxon>Liliopsida</taxon>
        <taxon>Poales</taxon>
        <taxon>Poaceae</taxon>
        <taxon>BOP clade</taxon>
        <taxon>Oryzoideae</taxon>
        <taxon>Oryzeae</taxon>
        <taxon>Oryzinae</taxon>
        <taxon>Oryza</taxon>
    </lineage>
</organism>
<evidence type="ECO:0000313" key="2">
    <source>
        <dbReference type="Proteomes" id="UP000026962"/>
    </source>
</evidence>
<dbReference type="EnsemblPlants" id="OPUNC01G40610.1">
    <property type="protein sequence ID" value="OPUNC01G40610.1"/>
    <property type="gene ID" value="OPUNC01G40610"/>
</dbReference>
<name>A0A0E0JSR9_ORYPU</name>
<reference evidence="1" key="2">
    <citation type="submission" date="2018-05" db="EMBL/GenBank/DDBJ databases">
        <title>OpunRS2 (Oryza punctata Reference Sequence Version 2).</title>
        <authorList>
            <person name="Zhang J."/>
            <person name="Kudrna D."/>
            <person name="Lee S."/>
            <person name="Talag J."/>
            <person name="Welchert J."/>
            <person name="Wing R.A."/>
        </authorList>
    </citation>
    <scope>NUCLEOTIDE SEQUENCE [LARGE SCALE GENOMIC DNA]</scope>
</reference>